<sequence>MSFREYLGLFYDIDFKTFDLDAILATHQDIANGVIENLKEKDLYIIKLFKEYLKFGYYPYYKELPNEIVFFQTLRQSIETTIDSDLLSVYPNLSGNTVRKLKLLLHAIGGNVPYSPNYTDLKKMIDVKDDRTLKEYLTMLENVGLIRLLMRDELSLKNMDKADKIYLENTNLIYLNRPDIGNLRETFFVNQLENVGEIYFSKSGDFRVGEFVFEIGGAKKALIK</sequence>
<dbReference type="PANTHER" id="PTHR42990">
    <property type="entry name" value="ATPASE"/>
    <property type="match status" value="1"/>
</dbReference>
<dbReference type="EMBL" id="JAPXGO010000012">
    <property type="protein sequence ID" value="MCZ6160637.1"/>
    <property type="molecule type" value="Genomic_DNA"/>
</dbReference>
<name>A0A9Q4KMD2_9BACT</name>
<comment type="caution">
    <text evidence="1">The sequence shown here is derived from an EMBL/GenBank/DDBJ whole genome shotgun (WGS) entry which is preliminary data.</text>
</comment>
<proteinExistence type="predicted"/>
<protein>
    <submittedName>
        <fullName evidence="1">Uncharacterized protein</fullName>
    </submittedName>
</protein>
<dbReference type="Proteomes" id="UP001075225">
    <property type="component" value="Unassembled WGS sequence"/>
</dbReference>
<evidence type="ECO:0000313" key="2">
    <source>
        <dbReference type="Proteomes" id="UP001075225"/>
    </source>
</evidence>
<dbReference type="RefSeq" id="WP_269485184.1">
    <property type="nucleotide sequence ID" value="NZ_JAPXGO010000012.1"/>
</dbReference>
<reference evidence="1" key="1">
    <citation type="submission" date="2022-12" db="EMBL/GenBank/DDBJ databases">
        <title>Species Delineation and Comparative Genomics within the Campylobacter ureolyticus Complex.</title>
        <authorList>
            <person name="Maki J."/>
            <person name="Howard M."/>
            <person name="Connelly S."/>
            <person name="Hardy D.J."/>
            <person name="Cameron A."/>
        </authorList>
    </citation>
    <scope>NUCLEOTIDE SEQUENCE</scope>
    <source>
        <strain evidence="1">URMC_787</strain>
    </source>
</reference>
<organism evidence="1 2">
    <name type="scientific">Campylobacter ureolyticus</name>
    <dbReference type="NCBI Taxonomy" id="827"/>
    <lineage>
        <taxon>Bacteria</taxon>
        <taxon>Pseudomonadati</taxon>
        <taxon>Campylobacterota</taxon>
        <taxon>Epsilonproteobacteria</taxon>
        <taxon>Campylobacterales</taxon>
        <taxon>Campylobacteraceae</taxon>
        <taxon>Campylobacter</taxon>
    </lineage>
</organism>
<dbReference type="PANTHER" id="PTHR42990:SF1">
    <property type="entry name" value="AAA+ ATPASE DOMAIN-CONTAINING PROTEIN"/>
    <property type="match status" value="1"/>
</dbReference>
<gene>
    <name evidence="1" type="ORF">O6B32_09135</name>
</gene>
<dbReference type="AlphaFoldDB" id="A0A9Q4KMD2"/>
<evidence type="ECO:0000313" key="1">
    <source>
        <dbReference type="EMBL" id="MCZ6160637.1"/>
    </source>
</evidence>
<accession>A0A9Q4KMD2</accession>